<dbReference type="AlphaFoldDB" id="A0A0E9UBT0"/>
<sequence length="29" mass="3405">MQTKDIGSSIPPSRAYLYTVWQCAWVFQK</sequence>
<protein>
    <submittedName>
        <fullName evidence="1">Uncharacterized protein</fullName>
    </submittedName>
</protein>
<name>A0A0E9UBT0_ANGAN</name>
<dbReference type="EMBL" id="GBXM01045263">
    <property type="protein sequence ID" value="JAH63314.1"/>
    <property type="molecule type" value="Transcribed_RNA"/>
</dbReference>
<reference evidence="1" key="2">
    <citation type="journal article" date="2015" name="Fish Shellfish Immunol.">
        <title>Early steps in the European eel (Anguilla anguilla)-Vibrio vulnificus interaction in the gills: Role of the RtxA13 toxin.</title>
        <authorList>
            <person name="Callol A."/>
            <person name="Pajuelo D."/>
            <person name="Ebbesson L."/>
            <person name="Teles M."/>
            <person name="MacKenzie S."/>
            <person name="Amaro C."/>
        </authorList>
    </citation>
    <scope>NUCLEOTIDE SEQUENCE</scope>
</reference>
<evidence type="ECO:0000313" key="1">
    <source>
        <dbReference type="EMBL" id="JAH63314.1"/>
    </source>
</evidence>
<organism evidence="1">
    <name type="scientific">Anguilla anguilla</name>
    <name type="common">European freshwater eel</name>
    <name type="synonym">Muraena anguilla</name>
    <dbReference type="NCBI Taxonomy" id="7936"/>
    <lineage>
        <taxon>Eukaryota</taxon>
        <taxon>Metazoa</taxon>
        <taxon>Chordata</taxon>
        <taxon>Craniata</taxon>
        <taxon>Vertebrata</taxon>
        <taxon>Euteleostomi</taxon>
        <taxon>Actinopterygii</taxon>
        <taxon>Neopterygii</taxon>
        <taxon>Teleostei</taxon>
        <taxon>Anguilliformes</taxon>
        <taxon>Anguillidae</taxon>
        <taxon>Anguilla</taxon>
    </lineage>
</organism>
<accession>A0A0E9UBT0</accession>
<proteinExistence type="predicted"/>
<reference evidence="1" key="1">
    <citation type="submission" date="2014-11" db="EMBL/GenBank/DDBJ databases">
        <authorList>
            <person name="Amaro Gonzalez C."/>
        </authorList>
    </citation>
    <scope>NUCLEOTIDE SEQUENCE</scope>
</reference>